<dbReference type="Pfam" id="PF21306">
    <property type="entry name" value="TetR_C_40"/>
    <property type="match status" value="1"/>
</dbReference>
<sequence>MQQSTPQPSSRFERRRMQSRQALISAARQILAETGDTSASIQQIAERADVGFGTFYNHFDTKANLFDVAVADALEEYGQLLDKITEHIDDVAERFATSVRLTLAMAATHPEITQIIRLRGMSHIFSQTGLGPRALRDLEVGRQSRRFVIDDAEIALSAVGGSIIGLLQLSASSDIDSSAGEQTAELVLRMLGLPLEEAHDIANRPLPQLS</sequence>
<evidence type="ECO:0000313" key="5">
    <source>
        <dbReference type="Proteomes" id="UP000308632"/>
    </source>
</evidence>
<evidence type="ECO:0000256" key="1">
    <source>
        <dbReference type="ARBA" id="ARBA00023125"/>
    </source>
</evidence>
<organism evidence="4 5">
    <name type="scientific">Streptomyces galbus</name>
    <dbReference type="NCBI Taxonomy" id="33898"/>
    <lineage>
        <taxon>Bacteria</taxon>
        <taxon>Bacillati</taxon>
        <taxon>Actinomycetota</taxon>
        <taxon>Actinomycetes</taxon>
        <taxon>Kitasatosporales</taxon>
        <taxon>Streptomycetaceae</taxon>
        <taxon>Streptomyces</taxon>
    </lineage>
</organism>
<dbReference type="RefSeq" id="WP_137301546.1">
    <property type="nucleotide sequence ID" value="NZ_BMVD01000008.1"/>
</dbReference>
<name>A0A4U5WZG4_STRGB</name>
<dbReference type="EMBL" id="SZPR01000015">
    <property type="protein sequence ID" value="TKT08009.1"/>
    <property type="molecule type" value="Genomic_DNA"/>
</dbReference>
<evidence type="ECO:0000256" key="2">
    <source>
        <dbReference type="PROSITE-ProRule" id="PRU00335"/>
    </source>
</evidence>
<dbReference type="InterPro" id="IPR050109">
    <property type="entry name" value="HTH-type_TetR-like_transc_reg"/>
</dbReference>
<accession>A0A4U5WZG4</accession>
<dbReference type="Proteomes" id="UP000308632">
    <property type="component" value="Unassembled WGS sequence"/>
</dbReference>
<feature type="DNA-binding region" description="H-T-H motif" evidence="2">
    <location>
        <begin position="40"/>
        <end position="59"/>
    </location>
</feature>
<dbReference type="PANTHER" id="PTHR30055:SF226">
    <property type="entry name" value="HTH-TYPE TRANSCRIPTIONAL REGULATOR PKSA"/>
    <property type="match status" value="1"/>
</dbReference>
<dbReference type="SUPFAM" id="SSF46689">
    <property type="entry name" value="Homeodomain-like"/>
    <property type="match status" value="1"/>
</dbReference>
<dbReference type="GO" id="GO:0003700">
    <property type="term" value="F:DNA-binding transcription factor activity"/>
    <property type="evidence" value="ECO:0007669"/>
    <property type="project" value="TreeGrafter"/>
</dbReference>
<protein>
    <submittedName>
        <fullName evidence="4">TetR/AcrR family transcriptional regulator</fullName>
    </submittedName>
</protein>
<evidence type="ECO:0000313" key="4">
    <source>
        <dbReference type="EMBL" id="TKT08009.1"/>
    </source>
</evidence>
<reference evidence="4 5" key="1">
    <citation type="submission" date="2019-04" db="EMBL/GenBank/DDBJ databases">
        <title>Streptomyces lasaliensis sp.nov., an Actinomycete isolated from soil which produces the polyether antibiotic lasalocid.</title>
        <authorList>
            <person name="Erwin G."/>
            <person name="Haber C."/>
        </authorList>
    </citation>
    <scope>NUCLEOTIDE SEQUENCE [LARGE SCALE GENOMIC DNA]</scope>
    <source>
        <strain evidence="4 5">DSM 40089</strain>
    </source>
</reference>
<dbReference type="InterPro" id="IPR009057">
    <property type="entry name" value="Homeodomain-like_sf"/>
</dbReference>
<keyword evidence="1 2" id="KW-0238">DNA-binding</keyword>
<dbReference type="InterPro" id="IPR001647">
    <property type="entry name" value="HTH_TetR"/>
</dbReference>
<dbReference type="PANTHER" id="PTHR30055">
    <property type="entry name" value="HTH-TYPE TRANSCRIPTIONAL REGULATOR RUTR"/>
    <property type="match status" value="1"/>
</dbReference>
<dbReference type="PRINTS" id="PR00455">
    <property type="entry name" value="HTHTETR"/>
</dbReference>
<dbReference type="GO" id="GO:0000976">
    <property type="term" value="F:transcription cis-regulatory region binding"/>
    <property type="evidence" value="ECO:0007669"/>
    <property type="project" value="TreeGrafter"/>
</dbReference>
<dbReference type="Gene3D" id="1.10.357.10">
    <property type="entry name" value="Tetracycline Repressor, domain 2"/>
    <property type="match status" value="1"/>
</dbReference>
<feature type="domain" description="HTH tetR-type" evidence="3">
    <location>
        <begin position="17"/>
        <end position="77"/>
    </location>
</feature>
<gene>
    <name evidence="4" type="ORF">E4U92_18495</name>
</gene>
<evidence type="ECO:0000259" key="3">
    <source>
        <dbReference type="PROSITE" id="PS50977"/>
    </source>
</evidence>
<comment type="caution">
    <text evidence="4">The sequence shown here is derived from an EMBL/GenBank/DDBJ whole genome shotgun (WGS) entry which is preliminary data.</text>
</comment>
<dbReference type="InterPro" id="IPR049513">
    <property type="entry name" value="TetR_C_40"/>
</dbReference>
<dbReference type="AlphaFoldDB" id="A0A4U5WZG4"/>
<dbReference type="Pfam" id="PF00440">
    <property type="entry name" value="TetR_N"/>
    <property type="match status" value="1"/>
</dbReference>
<dbReference type="PROSITE" id="PS50977">
    <property type="entry name" value="HTH_TETR_2"/>
    <property type="match status" value="1"/>
</dbReference>
<proteinExistence type="predicted"/>